<evidence type="ECO:0000256" key="1">
    <source>
        <dbReference type="SAM" id="MobiDB-lite"/>
    </source>
</evidence>
<reference evidence="2" key="1">
    <citation type="submission" date="2023-10" db="EMBL/GenBank/DDBJ databases">
        <authorList>
            <person name="Chen Y."/>
            <person name="Shah S."/>
            <person name="Dougan E. K."/>
            <person name="Thang M."/>
            <person name="Chan C."/>
        </authorList>
    </citation>
    <scope>NUCLEOTIDE SEQUENCE [LARGE SCALE GENOMIC DNA]</scope>
</reference>
<feature type="compositionally biased region" description="Basic residues" evidence="1">
    <location>
        <begin position="16"/>
        <end position="25"/>
    </location>
</feature>
<dbReference type="Proteomes" id="UP001189429">
    <property type="component" value="Unassembled WGS sequence"/>
</dbReference>
<gene>
    <name evidence="2" type="ORF">PCOR1329_LOCUS27469</name>
</gene>
<proteinExistence type="predicted"/>
<protein>
    <submittedName>
        <fullName evidence="2">Uncharacterized protein</fullName>
    </submittedName>
</protein>
<name>A0ABN9S8D1_9DINO</name>
<dbReference type="EMBL" id="CAUYUJ010009968">
    <property type="protein sequence ID" value="CAK0828150.1"/>
    <property type="molecule type" value="Genomic_DNA"/>
</dbReference>
<evidence type="ECO:0000313" key="3">
    <source>
        <dbReference type="Proteomes" id="UP001189429"/>
    </source>
</evidence>
<sequence length="83" mass="9144">AKQGGEGSEALAAAKHATKASRASRGKVDRQLKSLTAMKRQFSVRAKEKQRDDWRMAGDEHAKNAATATEMQGELMREPSDWS</sequence>
<organism evidence="2 3">
    <name type="scientific">Prorocentrum cordatum</name>
    <dbReference type="NCBI Taxonomy" id="2364126"/>
    <lineage>
        <taxon>Eukaryota</taxon>
        <taxon>Sar</taxon>
        <taxon>Alveolata</taxon>
        <taxon>Dinophyceae</taxon>
        <taxon>Prorocentrales</taxon>
        <taxon>Prorocentraceae</taxon>
        <taxon>Prorocentrum</taxon>
    </lineage>
</organism>
<keyword evidence="3" id="KW-1185">Reference proteome</keyword>
<feature type="region of interest" description="Disordered" evidence="1">
    <location>
        <begin position="1"/>
        <end position="83"/>
    </location>
</feature>
<feature type="non-terminal residue" evidence="2">
    <location>
        <position position="1"/>
    </location>
</feature>
<comment type="caution">
    <text evidence="2">The sequence shown here is derived from an EMBL/GenBank/DDBJ whole genome shotgun (WGS) entry which is preliminary data.</text>
</comment>
<accession>A0ABN9S8D1</accession>
<evidence type="ECO:0000313" key="2">
    <source>
        <dbReference type="EMBL" id="CAK0828150.1"/>
    </source>
</evidence>
<feature type="compositionally biased region" description="Basic and acidic residues" evidence="1">
    <location>
        <begin position="45"/>
        <end position="63"/>
    </location>
</feature>